<reference evidence="14 24" key="5">
    <citation type="submission" date="2018-10" db="EMBL/GenBank/DDBJ databases">
        <title>Characterization and genome analysis of a novel bacterium Sphingobium yanoikuyae SJTF8 capable of degrading PAHs.</title>
        <authorList>
            <person name="Yin C."/>
            <person name="Xiong W."/>
            <person name="Liang R."/>
        </authorList>
    </citation>
    <scope>NUCLEOTIDE SEQUENCE [LARGE SCALE GENOMIC DNA]</scope>
    <source>
        <strain evidence="14 24">SJTF8</strain>
    </source>
</reference>
<dbReference type="Proteomes" id="UP001162318">
    <property type="component" value="Unassembled WGS sequence"/>
</dbReference>
<evidence type="ECO:0000313" key="25">
    <source>
        <dbReference type="Proteomes" id="UP000287401"/>
    </source>
</evidence>
<comment type="subcellular location">
    <subcellularLocation>
        <location evidence="1 12">Cell membrane</location>
        <topology evidence="1 12">Multi-pass membrane protein</topology>
    </subcellularLocation>
</comment>
<evidence type="ECO:0000256" key="11">
    <source>
        <dbReference type="ARBA" id="ARBA00035585"/>
    </source>
</evidence>
<dbReference type="HAMAP" id="MF_00454">
    <property type="entry name" value="FluC"/>
    <property type="match status" value="1"/>
</dbReference>
<dbReference type="PANTHER" id="PTHR28259">
    <property type="entry name" value="FLUORIDE EXPORT PROTEIN 1-RELATED"/>
    <property type="match status" value="1"/>
</dbReference>
<feature type="binding site" evidence="12">
    <location>
        <position position="80"/>
    </location>
    <ligand>
        <name>Na(+)</name>
        <dbReference type="ChEBI" id="CHEBI:29101"/>
        <note>structural</note>
    </ligand>
</feature>
<dbReference type="EMBL" id="CP053021">
    <property type="protein sequence ID" value="QJR03933.1"/>
    <property type="molecule type" value="Genomic_DNA"/>
</dbReference>
<evidence type="ECO:0000313" key="23">
    <source>
        <dbReference type="Proteomes" id="UP000077262"/>
    </source>
</evidence>
<dbReference type="GO" id="GO:0062054">
    <property type="term" value="F:fluoride channel activity"/>
    <property type="evidence" value="ECO:0007669"/>
    <property type="project" value="UniProtKB-UniRule"/>
</dbReference>
<dbReference type="PANTHER" id="PTHR28259:SF1">
    <property type="entry name" value="FLUORIDE EXPORT PROTEIN 1-RELATED"/>
    <property type="match status" value="1"/>
</dbReference>
<protein>
    <recommendedName>
        <fullName evidence="12">Fluoride-specific ion channel FluC</fullName>
    </recommendedName>
</protein>
<dbReference type="InterPro" id="IPR003691">
    <property type="entry name" value="FluC"/>
</dbReference>
<evidence type="ECO:0000256" key="6">
    <source>
        <dbReference type="ARBA" id="ARBA00023053"/>
    </source>
</evidence>
<evidence type="ECO:0000313" key="14">
    <source>
        <dbReference type="EMBL" id="AYO78624.1"/>
    </source>
</evidence>
<dbReference type="EMBL" id="JAOCKX010000002">
    <property type="protein sequence ID" value="MDH2129975.1"/>
    <property type="molecule type" value="Genomic_DNA"/>
</dbReference>
<dbReference type="EMBL" id="JGVR01000022">
    <property type="protein sequence ID" value="KEZ17471.1"/>
    <property type="molecule type" value="Genomic_DNA"/>
</dbReference>
<keyword evidence="5 12" id="KW-1133">Transmembrane helix</keyword>
<dbReference type="Proteomes" id="UP000280708">
    <property type="component" value="Chromosome"/>
</dbReference>
<dbReference type="PATRIC" id="fig|13690.10.peg.3556"/>
<evidence type="ECO:0000256" key="2">
    <source>
        <dbReference type="ARBA" id="ARBA00022475"/>
    </source>
</evidence>
<dbReference type="GO" id="GO:0046872">
    <property type="term" value="F:metal ion binding"/>
    <property type="evidence" value="ECO:0007669"/>
    <property type="project" value="UniProtKB-KW"/>
</dbReference>
<evidence type="ECO:0000313" key="19">
    <source>
        <dbReference type="EMBL" id="QJR03933.1"/>
    </source>
</evidence>
<evidence type="ECO:0000313" key="17">
    <source>
        <dbReference type="EMBL" id="OAH40822.1"/>
    </source>
</evidence>
<keyword evidence="7 12" id="KW-0406">Ion transport</keyword>
<organism evidence="17 23">
    <name type="scientific">Sphingobium yanoikuyae</name>
    <name type="common">Sphingomonas yanoikuyae</name>
    <dbReference type="NCBI Taxonomy" id="13690"/>
    <lineage>
        <taxon>Bacteria</taxon>
        <taxon>Pseudomonadati</taxon>
        <taxon>Pseudomonadota</taxon>
        <taxon>Alphaproteobacteria</taxon>
        <taxon>Sphingomonadales</taxon>
        <taxon>Sphingomonadaceae</taxon>
        <taxon>Sphingobium</taxon>
    </lineage>
</organism>
<dbReference type="Proteomes" id="UP000077262">
    <property type="component" value="Unassembled WGS sequence"/>
</dbReference>
<dbReference type="GO" id="GO:0140114">
    <property type="term" value="P:cellular detoxification of fluoride"/>
    <property type="evidence" value="ECO:0007669"/>
    <property type="project" value="UniProtKB-UniRule"/>
</dbReference>
<dbReference type="Proteomes" id="UP000502611">
    <property type="component" value="Chromosome"/>
</dbReference>
<dbReference type="EMBL" id="LSTR01000065">
    <property type="protein sequence ID" value="OAH40822.1"/>
    <property type="molecule type" value="Genomic_DNA"/>
</dbReference>
<dbReference type="AlphaFoldDB" id="A0A085K623"/>
<evidence type="ECO:0000313" key="13">
    <source>
        <dbReference type="EMBL" id="ATP18190.1"/>
    </source>
</evidence>
<accession>A0A085K623</accession>
<keyword evidence="6 12" id="KW-0915">Sodium</keyword>
<evidence type="ECO:0000256" key="3">
    <source>
        <dbReference type="ARBA" id="ARBA00022519"/>
    </source>
</evidence>
<evidence type="ECO:0000256" key="9">
    <source>
        <dbReference type="ARBA" id="ARBA00023303"/>
    </source>
</evidence>
<keyword evidence="9 12" id="KW-0407">Ion channel</keyword>
<comment type="catalytic activity">
    <reaction evidence="11">
        <text>fluoride(in) = fluoride(out)</text>
        <dbReference type="Rhea" id="RHEA:76159"/>
        <dbReference type="ChEBI" id="CHEBI:17051"/>
    </reaction>
    <physiologicalReaction direction="left-to-right" evidence="11">
        <dbReference type="Rhea" id="RHEA:76160"/>
    </physiologicalReaction>
</comment>
<reference evidence="16" key="8">
    <citation type="submission" date="2022-09" db="EMBL/GenBank/DDBJ databases">
        <title>Intensive care unit water sources are persistently colonized with multi-drug resistant bacteria and are the site of extensive horizontal gene transfer of antibiotic resistance genes.</title>
        <authorList>
            <person name="Diorio-Toth L."/>
        </authorList>
    </citation>
    <scope>NUCLEOTIDE SEQUENCE</scope>
    <source>
        <strain evidence="16">GD03659</strain>
    </source>
</reference>
<evidence type="ECO:0000256" key="12">
    <source>
        <dbReference type="HAMAP-Rule" id="MF_00454"/>
    </source>
</evidence>
<dbReference type="Proteomes" id="UP000037029">
    <property type="component" value="Chromosome"/>
</dbReference>
<keyword evidence="12" id="KW-0479">Metal-binding</keyword>
<reference evidence="17 23" key="2">
    <citation type="submission" date="2016-02" db="EMBL/GenBank/DDBJ databases">
        <authorList>
            <person name="Wen L."/>
            <person name="He K."/>
            <person name="Yang H."/>
        </authorList>
    </citation>
    <scope>NUCLEOTIDE SEQUENCE [LARGE SCALE GENOMIC DNA]</scope>
    <source>
        <strain evidence="17 23">CD09_2</strain>
    </source>
</reference>
<evidence type="ECO:0000256" key="4">
    <source>
        <dbReference type="ARBA" id="ARBA00022692"/>
    </source>
</evidence>
<feature type="binding site" evidence="12">
    <location>
        <position position="77"/>
    </location>
    <ligand>
        <name>Na(+)</name>
        <dbReference type="ChEBI" id="CHEBI:29101"/>
        <note>structural</note>
    </ligand>
</feature>
<dbReference type="EMBL" id="CP033230">
    <property type="protein sequence ID" value="AYO78624.1"/>
    <property type="molecule type" value="Genomic_DNA"/>
</dbReference>
<name>A0A085K623_SPHYA</name>
<evidence type="ECO:0000256" key="10">
    <source>
        <dbReference type="ARBA" id="ARBA00035120"/>
    </source>
</evidence>
<comment type="activity regulation">
    <text evidence="12">Na(+) is not transported, but it plays an essential structural role and its presence is essential for fluoride channel function.</text>
</comment>
<dbReference type="Proteomes" id="UP000287401">
    <property type="component" value="Unassembled WGS sequence"/>
</dbReference>
<dbReference type="Pfam" id="PF02537">
    <property type="entry name" value="CRCB"/>
    <property type="match status" value="1"/>
</dbReference>
<evidence type="ECO:0000256" key="1">
    <source>
        <dbReference type="ARBA" id="ARBA00004651"/>
    </source>
</evidence>
<evidence type="ECO:0000313" key="26">
    <source>
        <dbReference type="Proteomes" id="UP000464086"/>
    </source>
</evidence>
<reference evidence="19 27" key="7">
    <citation type="submission" date="2020-04" db="EMBL/GenBank/DDBJ databases">
        <title>The Whole Genome Analysis of High salt-tolerant Sphingobium yanoikuyae YC-XJ2 with Aryl organophosphorus flame retardants (aryl-OPFRs)-degrading capacity and characteristics of Related phosphotriesterase.</title>
        <authorList>
            <person name="Li X."/>
        </authorList>
    </citation>
    <scope>NUCLEOTIDE SEQUENCE [LARGE SCALE GENOMIC DNA]</scope>
    <source>
        <strain evidence="19 27">YC-XJ2</strain>
    </source>
</reference>
<evidence type="ECO:0000313" key="21">
    <source>
        <dbReference type="Proteomes" id="UP000028534"/>
    </source>
</evidence>
<evidence type="ECO:0000256" key="8">
    <source>
        <dbReference type="ARBA" id="ARBA00023136"/>
    </source>
</evidence>
<dbReference type="GO" id="GO:0005886">
    <property type="term" value="C:plasma membrane"/>
    <property type="evidence" value="ECO:0007669"/>
    <property type="project" value="UniProtKB-SubCell"/>
</dbReference>
<reference evidence="15 21" key="1">
    <citation type="submission" date="2014-03" db="EMBL/GenBank/DDBJ databases">
        <title>Genome sequence of Sphingobium yanoikuyae B1.</title>
        <authorList>
            <person name="Gan H.M."/>
            <person name="Gan H.Y."/>
            <person name="Savka M.A."/>
        </authorList>
    </citation>
    <scope>NUCLEOTIDE SEQUENCE [LARGE SCALE GENOMIC DNA]</scope>
    <source>
        <strain evidence="15 21">B1</strain>
    </source>
</reference>
<gene>
    <name evidence="12 14" type="primary">crcB</name>
    <name evidence="12" type="synonym">fluC</name>
    <name evidence="17" type="ORF">AX777_19095</name>
    <name evidence="13" type="ORF">BV87_07180</name>
    <name evidence="15" type="ORF">CP98_03473</name>
    <name evidence="20" type="ORF">DAH51_03875</name>
    <name evidence="14" type="ORF">EBF16_18020</name>
    <name evidence="18" type="ORF">GS397_17175</name>
    <name evidence="19" type="ORF">HH800_18060</name>
    <name evidence="16" type="ORF">N5J77_02480</name>
</gene>
<dbReference type="Proteomes" id="UP000028534">
    <property type="component" value="Unassembled WGS sequence"/>
</dbReference>
<evidence type="ECO:0000313" key="22">
    <source>
        <dbReference type="Proteomes" id="UP000037029"/>
    </source>
</evidence>
<evidence type="ECO:0000313" key="18">
    <source>
        <dbReference type="EMBL" id="QHD68615.1"/>
    </source>
</evidence>
<keyword evidence="2 12" id="KW-1003">Cell membrane</keyword>
<evidence type="ECO:0000313" key="20">
    <source>
        <dbReference type="EMBL" id="RSU60816.1"/>
    </source>
</evidence>
<sequence length="128" mass="12974">MTNIFLVMGGGAVGAALRYLLGRFAGQMAPGAAWPWGTFAANLIGGFAMGLLAGWLARGSTASGEPMRLLLGVGVLGGFTTFSSFSLETMLMIERGQIGLALGYALFSLVGAVAALALGLTVMRSVAA</sequence>
<keyword evidence="12" id="KW-0813">Transport</keyword>
<dbReference type="EMBL" id="CP047218">
    <property type="protein sequence ID" value="QHD68615.1"/>
    <property type="molecule type" value="Genomic_DNA"/>
</dbReference>
<dbReference type="NCBIfam" id="NF010791">
    <property type="entry name" value="PRK14195.1"/>
    <property type="match status" value="1"/>
</dbReference>
<dbReference type="OrthoDB" id="9806299at2"/>
<comment type="function">
    <text evidence="12">Fluoride-specific ion channel. Important for reducing fluoride concentration in the cell, thus reducing its toxicity.</text>
</comment>
<evidence type="ECO:0000313" key="16">
    <source>
        <dbReference type="EMBL" id="MDH2129975.1"/>
    </source>
</evidence>
<reference evidence="20 25" key="4">
    <citation type="submission" date="2018-07" db="EMBL/GenBank/DDBJ databases">
        <title>Genomic and Epidemiologic Investigation of an Indolent Hospital Outbreak.</title>
        <authorList>
            <person name="Johnson R.C."/>
            <person name="Deming C."/>
            <person name="Conlan S."/>
            <person name="Zellmer C.J."/>
            <person name="Michelin A.V."/>
            <person name="Lee-Lin S."/>
            <person name="Thomas P.J."/>
            <person name="Park M."/>
            <person name="Weingarten R.A."/>
            <person name="Less J."/>
            <person name="Dekker J.P."/>
            <person name="Frank K.M."/>
            <person name="Musser K.A."/>
            <person name="Mcquiston J.R."/>
            <person name="Henderson D.K."/>
            <person name="Lau A.F."/>
            <person name="Palmore T.N."/>
            <person name="Segre J.A."/>
        </authorList>
    </citation>
    <scope>NUCLEOTIDE SEQUENCE [LARGE SCALE GENOMIC DNA]</scope>
    <source>
        <strain evidence="20 25">SK-NIH.Env6_1116</strain>
    </source>
</reference>
<dbReference type="NCBIfam" id="TIGR00494">
    <property type="entry name" value="crcB"/>
    <property type="match status" value="1"/>
</dbReference>
<dbReference type="Proteomes" id="UP000464086">
    <property type="component" value="Chromosome"/>
</dbReference>
<reference evidence="18 26" key="6">
    <citation type="submission" date="2019-12" db="EMBL/GenBank/DDBJ databases">
        <title>Functional and genomic insights into the Sphingobium yanoikuyae YC-JY1, a bacterium efficiently degrading bisphenol A.</title>
        <authorList>
            <person name="Jia Y."/>
            <person name="Li X."/>
            <person name="Wang J."/>
            <person name="Eltoukhy A."/>
            <person name="Lamraoui I."/>
            <person name="Yan Y."/>
        </authorList>
    </citation>
    <scope>NUCLEOTIDE SEQUENCE [LARGE SCALE GENOMIC DNA]</scope>
    <source>
        <strain evidence="18 26">YC-JY1</strain>
    </source>
</reference>
<keyword evidence="3" id="KW-0997">Cell inner membrane</keyword>
<dbReference type="EMBL" id="QRAL01000003">
    <property type="protein sequence ID" value="RSU60816.1"/>
    <property type="molecule type" value="Genomic_DNA"/>
</dbReference>
<feature type="transmembrane region" description="Helical" evidence="12">
    <location>
        <begin position="69"/>
        <end position="87"/>
    </location>
</feature>
<comment type="similarity">
    <text evidence="10 12">Belongs to the fluoride channel Fluc/FEX (TC 1.A.43) family.</text>
</comment>
<keyword evidence="8 12" id="KW-0472">Membrane</keyword>
<feature type="transmembrane region" description="Helical" evidence="12">
    <location>
        <begin position="99"/>
        <end position="123"/>
    </location>
</feature>
<reference evidence="13 22" key="3">
    <citation type="submission" date="2017-04" db="EMBL/GenBank/DDBJ databases">
        <title>Characterization, genome and methylation analysis of a phthalic acid esters degrading strain Sphingobium yanoikuyae SHJ.</title>
        <authorList>
            <person name="Feng L."/>
        </authorList>
    </citation>
    <scope>NUCLEOTIDE SEQUENCE [LARGE SCALE GENOMIC DNA]</scope>
    <source>
        <strain evidence="13 22">SHJ</strain>
    </source>
</reference>
<proteinExistence type="inferred from homology"/>
<evidence type="ECO:0000256" key="7">
    <source>
        <dbReference type="ARBA" id="ARBA00023065"/>
    </source>
</evidence>
<evidence type="ECO:0000256" key="5">
    <source>
        <dbReference type="ARBA" id="ARBA00022989"/>
    </source>
</evidence>
<dbReference type="eggNOG" id="COG0239">
    <property type="taxonomic scope" value="Bacteria"/>
</dbReference>
<evidence type="ECO:0000313" key="24">
    <source>
        <dbReference type="Proteomes" id="UP000280708"/>
    </source>
</evidence>
<evidence type="ECO:0000313" key="15">
    <source>
        <dbReference type="EMBL" id="KEZ17471.1"/>
    </source>
</evidence>
<evidence type="ECO:0000313" key="27">
    <source>
        <dbReference type="Proteomes" id="UP000502611"/>
    </source>
</evidence>
<dbReference type="EMBL" id="CP020925">
    <property type="protein sequence ID" value="ATP18190.1"/>
    <property type="molecule type" value="Genomic_DNA"/>
</dbReference>
<keyword evidence="4 12" id="KW-0812">Transmembrane</keyword>
<dbReference type="RefSeq" id="WP_010339636.1">
    <property type="nucleotide sequence ID" value="NZ_CAIGKD010000002.1"/>
</dbReference>
<feature type="transmembrane region" description="Helical" evidence="12">
    <location>
        <begin position="34"/>
        <end position="57"/>
    </location>
</feature>
<dbReference type="STRING" id="13690.AX777_19095"/>